<evidence type="ECO:0000256" key="1">
    <source>
        <dbReference type="SAM" id="MobiDB-lite"/>
    </source>
</evidence>
<dbReference type="Proteomes" id="UP001162483">
    <property type="component" value="Unassembled WGS sequence"/>
</dbReference>
<sequence length="52" mass="6057">MKFFKVFKFPTGSGARTSRRHRDRNTEDGCRHRPEEMVGDVAGDTSWEGRTR</sequence>
<feature type="compositionally biased region" description="Basic and acidic residues" evidence="1">
    <location>
        <begin position="24"/>
        <end position="36"/>
    </location>
</feature>
<organism evidence="2 3">
    <name type="scientific">Staurois parvus</name>
    <dbReference type="NCBI Taxonomy" id="386267"/>
    <lineage>
        <taxon>Eukaryota</taxon>
        <taxon>Metazoa</taxon>
        <taxon>Chordata</taxon>
        <taxon>Craniata</taxon>
        <taxon>Vertebrata</taxon>
        <taxon>Euteleostomi</taxon>
        <taxon>Amphibia</taxon>
        <taxon>Batrachia</taxon>
        <taxon>Anura</taxon>
        <taxon>Neobatrachia</taxon>
        <taxon>Ranoidea</taxon>
        <taxon>Ranidae</taxon>
        <taxon>Staurois</taxon>
    </lineage>
</organism>
<accession>A0ABN9BJM0</accession>
<feature type="region of interest" description="Disordered" evidence="1">
    <location>
        <begin position="10"/>
        <end position="52"/>
    </location>
</feature>
<comment type="caution">
    <text evidence="2">The sequence shown here is derived from an EMBL/GenBank/DDBJ whole genome shotgun (WGS) entry which is preliminary data.</text>
</comment>
<name>A0ABN9BJM0_9NEOB</name>
<reference evidence="2" key="1">
    <citation type="submission" date="2023-05" db="EMBL/GenBank/DDBJ databases">
        <authorList>
            <person name="Stuckert A."/>
        </authorList>
    </citation>
    <scope>NUCLEOTIDE SEQUENCE</scope>
</reference>
<evidence type="ECO:0000313" key="2">
    <source>
        <dbReference type="EMBL" id="CAI9547841.1"/>
    </source>
</evidence>
<gene>
    <name evidence="2" type="ORF">SPARVUS_LOCUS3058855</name>
</gene>
<evidence type="ECO:0000313" key="3">
    <source>
        <dbReference type="Proteomes" id="UP001162483"/>
    </source>
</evidence>
<keyword evidence="3" id="KW-1185">Reference proteome</keyword>
<dbReference type="EMBL" id="CATNWA010004442">
    <property type="protein sequence ID" value="CAI9547841.1"/>
    <property type="molecule type" value="Genomic_DNA"/>
</dbReference>
<proteinExistence type="predicted"/>
<protein>
    <submittedName>
        <fullName evidence="2">Uncharacterized protein</fullName>
    </submittedName>
</protein>